<sequence length="77" mass="8519">MKTINIRTDAATSSVPVLIPFQGGPHDDFADGEEVLIQLVNNDGERVGYPEIRSVIKTISADENQSAWYDAYIPIVR</sequence>
<dbReference type="Proteomes" id="UP000002774">
    <property type="component" value="Chromosome"/>
</dbReference>
<organism evidence="1 2">
    <name type="scientific">Mucilaginibacter paludis DSM 18603</name>
    <dbReference type="NCBI Taxonomy" id="714943"/>
    <lineage>
        <taxon>Bacteria</taxon>
        <taxon>Pseudomonadati</taxon>
        <taxon>Bacteroidota</taxon>
        <taxon>Sphingobacteriia</taxon>
        <taxon>Sphingobacteriales</taxon>
        <taxon>Sphingobacteriaceae</taxon>
        <taxon>Mucilaginibacter</taxon>
    </lineage>
</organism>
<dbReference type="EMBL" id="CM001403">
    <property type="protein sequence ID" value="EHQ26150.1"/>
    <property type="molecule type" value="Genomic_DNA"/>
</dbReference>
<dbReference type="OrthoDB" id="9857860at2"/>
<dbReference type="STRING" id="714943.Mucpa_2010"/>
<evidence type="ECO:0000313" key="2">
    <source>
        <dbReference type="Proteomes" id="UP000002774"/>
    </source>
</evidence>
<proteinExistence type="predicted"/>
<dbReference type="RefSeq" id="WP_008506146.1">
    <property type="nucleotide sequence ID" value="NZ_CM001403.1"/>
</dbReference>
<dbReference type="HOGENOM" id="CLU_2634230_0_0_10"/>
<reference evidence="1" key="1">
    <citation type="submission" date="2011-09" db="EMBL/GenBank/DDBJ databases">
        <title>The permanent draft genome of Mucilaginibacter paludis DSM 18603.</title>
        <authorList>
            <consortium name="US DOE Joint Genome Institute (JGI-PGF)"/>
            <person name="Lucas S."/>
            <person name="Han J."/>
            <person name="Lapidus A."/>
            <person name="Bruce D."/>
            <person name="Goodwin L."/>
            <person name="Pitluck S."/>
            <person name="Peters L."/>
            <person name="Kyrpides N."/>
            <person name="Mavromatis K."/>
            <person name="Ivanova N."/>
            <person name="Mikhailova N."/>
            <person name="Held B."/>
            <person name="Detter J.C."/>
            <person name="Tapia R."/>
            <person name="Han C."/>
            <person name="Land M."/>
            <person name="Hauser L."/>
            <person name="Markowitz V."/>
            <person name="Cheng J.-F."/>
            <person name="Hugenholtz P."/>
            <person name="Woyke T."/>
            <person name="Wu D."/>
            <person name="Tindall B."/>
            <person name="Brambilla E."/>
            <person name="Klenk H.-P."/>
            <person name="Eisen J.A."/>
        </authorList>
    </citation>
    <scope>NUCLEOTIDE SEQUENCE [LARGE SCALE GENOMIC DNA]</scope>
    <source>
        <strain evidence="1">DSM 18603</strain>
    </source>
</reference>
<name>H1YE87_9SPHI</name>
<gene>
    <name evidence="1" type="ORF">Mucpa_2010</name>
</gene>
<protein>
    <submittedName>
        <fullName evidence="1">Uncharacterized protein</fullName>
    </submittedName>
</protein>
<dbReference type="AlphaFoldDB" id="H1YE87"/>
<accession>H1YE87</accession>
<evidence type="ECO:0000313" key="1">
    <source>
        <dbReference type="EMBL" id="EHQ26150.1"/>
    </source>
</evidence>
<keyword evidence="2" id="KW-1185">Reference proteome</keyword>